<evidence type="ECO:0000313" key="2">
    <source>
        <dbReference type="EMBL" id="KAK3274024.1"/>
    </source>
</evidence>
<dbReference type="Proteomes" id="UP001190700">
    <property type="component" value="Unassembled WGS sequence"/>
</dbReference>
<dbReference type="PANTHER" id="PTHR47350">
    <property type="entry name" value="PROTEIN IWS1 HOMOLOG 1"/>
    <property type="match status" value="1"/>
</dbReference>
<dbReference type="AlphaFoldDB" id="A0AAE0L6Y0"/>
<proteinExistence type="predicted"/>
<dbReference type="GO" id="GO:0009742">
    <property type="term" value="P:brassinosteroid mediated signaling pathway"/>
    <property type="evidence" value="ECO:0007669"/>
    <property type="project" value="InterPro"/>
</dbReference>
<comment type="caution">
    <text evidence="2">The sequence shown here is derived from an EMBL/GenBank/DDBJ whole genome shotgun (WGS) entry which is preliminary data.</text>
</comment>
<feature type="compositionally biased region" description="Basic and acidic residues" evidence="1">
    <location>
        <begin position="1"/>
        <end position="26"/>
    </location>
</feature>
<feature type="region of interest" description="Disordered" evidence="1">
    <location>
        <begin position="1"/>
        <end position="50"/>
    </location>
</feature>
<gene>
    <name evidence="2" type="ORF">CYMTET_17770</name>
</gene>
<evidence type="ECO:0000256" key="1">
    <source>
        <dbReference type="SAM" id="MobiDB-lite"/>
    </source>
</evidence>
<keyword evidence="3" id="KW-1185">Reference proteome</keyword>
<name>A0AAE0L6Y0_9CHLO</name>
<accession>A0AAE0L6Y0</accession>
<dbReference type="InterPro" id="IPR044204">
    <property type="entry name" value="IWS1/2"/>
</dbReference>
<protein>
    <submittedName>
        <fullName evidence="2">Uncharacterized protein</fullName>
    </submittedName>
</protein>
<dbReference type="GO" id="GO:0032784">
    <property type="term" value="P:regulation of DNA-templated transcription elongation"/>
    <property type="evidence" value="ECO:0007669"/>
    <property type="project" value="InterPro"/>
</dbReference>
<evidence type="ECO:0000313" key="3">
    <source>
        <dbReference type="Proteomes" id="UP001190700"/>
    </source>
</evidence>
<sequence>YDEMKEYRKEEAAPEEEREHEKEERGAALGDDDLGNKEGDTGPRVGDAGYRYHAAVPQPVRMDFTKRPESKIHVEEVKAKLSKSETGKALKLTRQVQRLRMAGRKKDVHAAKVCTWFPCWFIW</sequence>
<feature type="non-terminal residue" evidence="2">
    <location>
        <position position="1"/>
    </location>
</feature>
<organism evidence="2 3">
    <name type="scientific">Cymbomonas tetramitiformis</name>
    <dbReference type="NCBI Taxonomy" id="36881"/>
    <lineage>
        <taxon>Eukaryota</taxon>
        <taxon>Viridiplantae</taxon>
        <taxon>Chlorophyta</taxon>
        <taxon>Pyramimonadophyceae</taxon>
        <taxon>Pyramimonadales</taxon>
        <taxon>Pyramimonadaceae</taxon>
        <taxon>Cymbomonas</taxon>
    </lineage>
</organism>
<dbReference type="EMBL" id="LGRX02007999">
    <property type="protein sequence ID" value="KAK3274024.1"/>
    <property type="molecule type" value="Genomic_DNA"/>
</dbReference>
<reference evidence="2 3" key="1">
    <citation type="journal article" date="2015" name="Genome Biol. Evol.">
        <title>Comparative Genomics of a Bacterivorous Green Alga Reveals Evolutionary Causalities and Consequences of Phago-Mixotrophic Mode of Nutrition.</title>
        <authorList>
            <person name="Burns J.A."/>
            <person name="Paasch A."/>
            <person name="Narechania A."/>
            <person name="Kim E."/>
        </authorList>
    </citation>
    <scope>NUCLEOTIDE SEQUENCE [LARGE SCALE GENOMIC DNA]</scope>
    <source>
        <strain evidence="2 3">PLY_AMNH</strain>
    </source>
</reference>
<dbReference type="PANTHER" id="PTHR47350:SF4">
    <property type="entry name" value="PROTEIN IWS1 HOMOLOG 1"/>
    <property type="match status" value="1"/>
</dbReference>